<dbReference type="Pfam" id="PF09335">
    <property type="entry name" value="VTT_dom"/>
    <property type="match status" value="1"/>
</dbReference>
<evidence type="ECO:0000256" key="1">
    <source>
        <dbReference type="ARBA" id="ARBA00004651"/>
    </source>
</evidence>
<name>A0A932QYC8_9BACT</name>
<dbReference type="AlphaFoldDB" id="A0A932QYC8"/>
<reference evidence="9" key="1">
    <citation type="submission" date="2020-07" db="EMBL/GenBank/DDBJ databases">
        <title>Huge and variable diversity of episymbiotic CPR bacteria and DPANN archaea in groundwater ecosystems.</title>
        <authorList>
            <person name="He C.Y."/>
            <person name="Keren R."/>
            <person name="Whittaker M."/>
            <person name="Farag I.F."/>
            <person name="Doudna J."/>
            <person name="Cate J.H.D."/>
            <person name="Banfield J.F."/>
        </authorList>
    </citation>
    <scope>NUCLEOTIDE SEQUENCE</scope>
    <source>
        <strain evidence="9">NC_groundwater_973_Pr1_S-0.2um_54_13</strain>
    </source>
</reference>
<evidence type="ECO:0000256" key="2">
    <source>
        <dbReference type="ARBA" id="ARBA00010792"/>
    </source>
</evidence>
<evidence type="ECO:0000256" key="6">
    <source>
        <dbReference type="ARBA" id="ARBA00023136"/>
    </source>
</evidence>
<evidence type="ECO:0000259" key="8">
    <source>
        <dbReference type="Pfam" id="PF09335"/>
    </source>
</evidence>
<keyword evidence="3 7" id="KW-1003">Cell membrane</keyword>
<accession>A0A932QYC8</accession>
<comment type="caution">
    <text evidence="9">The sequence shown here is derived from an EMBL/GenBank/DDBJ whole genome shotgun (WGS) entry which is preliminary data.</text>
</comment>
<dbReference type="Proteomes" id="UP000753196">
    <property type="component" value="Unassembled WGS sequence"/>
</dbReference>
<evidence type="ECO:0000256" key="4">
    <source>
        <dbReference type="ARBA" id="ARBA00022692"/>
    </source>
</evidence>
<keyword evidence="4 7" id="KW-0812">Transmembrane</keyword>
<dbReference type="InterPro" id="IPR032816">
    <property type="entry name" value="VTT_dom"/>
</dbReference>
<dbReference type="PANTHER" id="PTHR30353">
    <property type="entry name" value="INNER MEMBRANE PROTEIN DEDA-RELATED"/>
    <property type="match status" value="1"/>
</dbReference>
<proteinExistence type="inferred from homology"/>
<keyword evidence="6 7" id="KW-0472">Membrane</keyword>
<dbReference type="GO" id="GO:0005886">
    <property type="term" value="C:plasma membrane"/>
    <property type="evidence" value="ECO:0007669"/>
    <property type="project" value="UniProtKB-SubCell"/>
</dbReference>
<gene>
    <name evidence="9" type="ORF">HY221_00240</name>
</gene>
<organism evidence="9 10">
    <name type="scientific">Candidatus Sungiibacteriota bacterium</name>
    <dbReference type="NCBI Taxonomy" id="2750080"/>
    <lineage>
        <taxon>Bacteria</taxon>
        <taxon>Candidatus Sungiibacteriota</taxon>
    </lineage>
</organism>
<evidence type="ECO:0000256" key="7">
    <source>
        <dbReference type="RuleBase" id="RU367016"/>
    </source>
</evidence>
<comment type="subcellular location">
    <subcellularLocation>
        <location evidence="1 7">Cell membrane</location>
        <topology evidence="1 7">Multi-pass membrane protein</topology>
    </subcellularLocation>
</comment>
<feature type="transmembrane region" description="Helical" evidence="7">
    <location>
        <begin position="143"/>
        <end position="163"/>
    </location>
</feature>
<protein>
    <submittedName>
        <fullName evidence="9">DedA family protein</fullName>
    </submittedName>
</protein>
<feature type="transmembrane region" description="Helical" evidence="7">
    <location>
        <begin position="45"/>
        <end position="68"/>
    </location>
</feature>
<dbReference type="EMBL" id="JACQCR010000005">
    <property type="protein sequence ID" value="MBI3630758.1"/>
    <property type="molecule type" value="Genomic_DNA"/>
</dbReference>
<dbReference type="InterPro" id="IPR032818">
    <property type="entry name" value="DedA-like"/>
</dbReference>
<sequence length="211" mass="23615">MFANFILGALDHPALIHGILFTMLVLSGIGLALMPEDVIFLLGGYLASLDFIRLPTVLVVLILGVLGADTSGYWVGRLYGAWIEIHIVRRWQFAARILGKVKGLFERHGEKIVMMGRPLMGLRIAIPMFAGHTGMKFGRFLRYDAVLSILWTFALVSIGYYLGATLDIFAEARVIKHWVFLALVVAVSLYTALRFLKGICSRMSPRQFMRP</sequence>
<keyword evidence="5 7" id="KW-1133">Transmembrane helix</keyword>
<evidence type="ECO:0000313" key="10">
    <source>
        <dbReference type="Proteomes" id="UP000753196"/>
    </source>
</evidence>
<feature type="transmembrane region" description="Helical" evidence="7">
    <location>
        <begin position="175"/>
        <end position="196"/>
    </location>
</feature>
<dbReference type="PANTHER" id="PTHR30353:SF15">
    <property type="entry name" value="INNER MEMBRANE PROTEIN YABI"/>
    <property type="match status" value="1"/>
</dbReference>
<evidence type="ECO:0000256" key="3">
    <source>
        <dbReference type="ARBA" id="ARBA00022475"/>
    </source>
</evidence>
<evidence type="ECO:0000313" key="9">
    <source>
        <dbReference type="EMBL" id="MBI3630758.1"/>
    </source>
</evidence>
<comment type="similarity">
    <text evidence="2 7">Belongs to the DedA family.</text>
</comment>
<feature type="transmembrane region" description="Helical" evidence="7">
    <location>
        <begin position="14"/>
        <end position="33"/>
    </location>
</feature>
<feature type="domain" description="VTT" evidence="8">
    <location>
        <begin position="35"/>
        <end position="160"/>
    </location>
</feature>
<evidence type="ECO:0000256" key="5">
    <source>
        <dbReference type="ARBA" id="ARBA00022989"/>
    </source>
</evidence>